<dbReference type="GO" id="GO:0031262">
    <property type="term" value="C:Ndc80 complex"/>
    <property type="evidence" value="ECO:0007669"/>
    <property type="project" value="UniProtKB-UniRule"/>
</dbReference>
<protein>
    <recommendedName>
        <fullName evidence="8">Kinetochore protein NDC80</fullName>
    </recommendedName>
</protein>
<reference evidence="12" key="2">
    <citation type="submission" date="2020-08" db="EMBL/GenBank/DDBJ databases">
        <title>Plant Genome Project.</title>
        <authorList>
            <person name="Zhang R.-G."/>
        </authorList>
    </citation>
    <scope>NUCLEOTIDE SEQUENCE</scope>
    <source>
        <strain evidence="12">Huo1</strain>
        <tissue evidence="12">Leaf</tissue>
    </source>
</reference>
<comment type="subunit">
    <text evidence="8">Component of the NDC80 complex.</text>
</comment>
<comment type="similarity">
    <text evidence="1 8">Belongs to the NDC80/HEC1 family.</text>
</comment>
<dbReference type="Proteomes" id="UP000298416">
    <property type="component" value="Unassembled WGS sequence"/>
</dbReference>
<evidence type="ECO:0000256" key="9">
    <source>
        <dbReference type="SAM" id="Coils"/>
    </source>
</evidence>
<dbReference type="GO" id="GO:0005634">
    <property type="term" value="C:nucleus"/>
    <property type="evidence" value="ECO:0007669"/>
    <property type="project" value="UniProtKB-SubCell"/>
</dbReference>
<dbReference type="InterPro" id="IPR055307">
    <property type="entry name" value="NDC80_plants"/>
</dbReference>
<dbReference type="GO" id="GO:0051301">
    <property type="term" value="P:cell division"/>
    <property type="evidence" value="ECO:0007669"/>
    <property type="project" value="UniProtKB-UniRule"/>
</dbReference>
<dbReference type="PANTHER" id="PTHR46681:SF1">
    <property type="entry name" value="KINETOCHORE PROTEIN NDC80 HOMOLOG"/>
    <property type="match status" value="1"/>
</dbReference>
<keyword evidence="4 8" id="KW-0498">Mitosis</keyword>
<keyword evidence="5 9" id="KW-0175">Coiled coil</keyword>
<dbReference type="AlphaFoldDB" id="A0A8X8Y858"/>
<accession>A0A8X8Y858</accession>
<dbReference type="PANTHER" id="PTHR46681">
    <property type="entry name" value="KINETOCHORE PROTEIN NDC80 HOMOLOG"/>
    <property type="match status" value="1"/>
</dbReference>
<keyword evidence="13" id="KW-1185">Reference proteome</keyword>
<keyword evidence="3 8" id="KW-0132">Cell division</keyword>
<evidence type="ECO:0000256" key="5">
    <source>
        <dbReference type="ARBA" id="ARBA00023054"/>
    </source>
</evidence>
<evidence type="ECO:0000256" key="6">
    <source>
        <dbReference type="ARBA" id="ARBA00023306"/>
    </source>
</evidence>
<dbReference type="EMBL" id="PNBA02000005">
    <property type="protein sequence ID" value="KAG6425088.1"/>
    <property type="molecule type" value="Genomic_DNA"/>
</dbReference>
<gene>
    <name evidence="12" type="ORF">SASPL_115512</name>
</gene>
<reference evidence="12" key="1">
    <citation type="submission" date="2018-01" db="EMBL/GenBank/DDBJ databases">
        <authorList>
            <person name="Mao J.F."/>
        </authorList>
    </citation>
    <scope>NUCLEOTIDE SEQUENCE</scope>
    <source>
        <strain evidence="12">Huo1</strain>
        <tissue evidence="12">Leaf</tissue>
    </source>
</reference>
<evidence type="ECO:0000256" key="10">
    <source>
        <dbReference type="SAM" id="MobiDB-lite"/>
    </source>
</evidence>
<feature type="compositionally biased region" description="Basic and acidic residues" evidence="10">
    <location>
        <begin position="8"/>
        <end position="19"/>
    </location>
</feature>
<keyword evidence="2 8" id="KW-0158">Chromosome</keyword>
<evidence type="ECO:0000256" key="4">
    <source>
        <dbReference type="ARBA" id="ARBA00022776"/>
    </source>
</evidence>
<dbReference type="InterPro" id="IPR055260">
    <property type="entry name" value="Ndc80_CH"/>
</dbReference>
<keyword evidence="8" id="KW-0995">Kinetochore</keyword>
<comment type="subcellular location">
    <subcellularLocation>
        <location evidence="8">Chromosome</location>
        <location evidence="8">Centromere</location>
        <location evidence="8">Kinetochore</location>
    </subcellularLocation>
    <subcellularLocation>
        <location evidence="8">Nucleus</location>
    </subcellularLocation>
</comment>
<evidence type="ECO:0000313" key="12">
    <source>
        <dbReference type="EMBL" id="KAG6425088.1"/>
    </source>
</evidence>
<proteinExistence type="inferred from homology"/>
<feature type="region of interest" description="Disordered" evidence="10">
    <location>
        <begin position="1"/>
        <end position="30"/>
    </location>
</feature>
<dbReference type="Gene3D" id="1.10.418.30">
    <property type="entry name" value="Ncd80 complex, Ncd80 subunit"/>
    <property type="match status" value="1"/>
</dbReference>
<evidence type="ECO:0000256" key="8">
    <source>
        <dbReference type="RuleBase" id="RU368072"/>
    </source>
</evidence>
<name>A0A8X8Y858_SALSN</name>
<comment type="function">
    <text evidence="8">Acts as a component of the essential kinetochore-associated NDC80 complex, which is required for chromosome segregation and spindle checkpoint activity.</text>
</comment>
<keyword evidence="8" id="KW-0539">Nucleus</keyword>
<dbReference type="InterPro" id="IPR038273">
    <property type="entry name" value="Ndc80_sf"/>
</dbReference>
<evidence type="ECO:0000259" key="11">
    <source>
        <dbReference type="Pfam" id="PF03801"/>
    </source>
</evidence>
<evidence type="ECO:0000313" key="13">
    <source>
        <dbReference type="Proteomes" id="UP000298416"/>
    </source>
</evidence>
<evidence type="ECO:0000256" key="7">
    <source>
        <dbReference type="ARBA" id="ARBA00023328"/>
    </source>
</evidence>
<sequence length="605" mass="68404">MRAPGRRRPAESLVPDRRLPPPTPTNTADPWYLTTPVQGRESDASFCSSRPSIASIGRPSAAPTNISDRSYQLSALRTINSYLSSQSAPFSLKHPLPSAKQITETLKLLLQRLGFASQKIDEELNHALKCLKCPFKLNKSALRAPGTPHSWPNLLAVIHWLVQLAQYTDSTINSSPELEGDQMMMHHLKSYYLYIRGDDEAVDGLDSEFIRELEEWRDKVGENATAVDETANELDAKVMGLKKGPSQKEVLEQEKAVVEKDVTKFHDMIGQLDAHLVDVQKKLEEKEKALEAKVEEHKRICDENEGLKRKIEEQGFNMRDAERMKRELQAVERDFEESEAGRSGWEEKIWELDSEIGHKLKELERLVMECNQTIRRLKLGNGFQYQLRADGSTPSEVLGLDYKSILKPALVAFAEEIKGSSMEKLEELISLRPRSGENATRLEEKRNRIAVLQSSNDEDILVILFDILAEFGCYISAFCFVESQLDKVTKEMQEYMSRRAAEAKKMVEEIEMKVQHISVVEKEAAELLKKSMAGLHEDMIQTEEDVKLCARELFDLINSVASYKEYVGSKIARMKSDLVETAGAIADTYKGYRPSQGCAVSDSNS</sequence>
<organism evidence="12">
    <name type="scientific">Salvia splendens</name>
    <name type="common">Scarlet sage</name>
    <dbReference type="NCBI Taxonomy" id="180675"/>
    <lineage>
        <taxon>Eukaryota</taxon>
        <taxon>Viridiplantae</taxon>
        <taxon>Streptophyta</taxon>
        <taxon>Embryophyta</taxon>
        <taxon>Tracheophyta</taxon>
        <taxon>Spermatophyta</taxon>
        <taxon>Magnoliopsida</taxon>
        <taxon>eudicotyledons</taxon>
        <taxon>Gunneridae</taxon>
        <taxon>Pentapetalae</taxon>
        <taxon>asterids</taxon>
        <taxon>lamiids</taxon>
        <taxon>Lamiales</taxon>
        <taxon>Lamiaceae</taxon>
        <taxon>Nepetoideae</taxon>
        <taxon>Mentheae</taxon>
        <taxon>Salviinae</taxon>
        <taxon>Salvia</taxon>
        <taxon>Salvia subgen. Calosphace</taxon>
        <taxon>core Calosphace</taxon>
    </lineage>
</organism>
<evidence type="ECO:0000256" key="3">
    <source>
        <dbReference type="ARBA" id="ARBA00022618"/>
    </source>
</evidence>
<evidence type="ECO:0000256" key="1">
    <source>
        <dbReference type="ARBA" id="ARBA00007050"/>
    </source>
</evidence>
<feature type="coiled-coil region" evidence="9">
    <location>
        <begin position="269"/>
        <end position="380"/>
    </location>
</feature>
<dbReference type="GO" id="GO:0051315">
    <property type="term" value="P:attachment of mitotic spindle microtubules to kinetochore"/>
    <property type="evidence" value="ECO:0007669"/>
    <property type="project" value="UniProtKB-UniRule"/>
</dbReference>
<keyword evidence="6 8" id="KW-0131">Cell cycle</keyword>
<keyword evidence="7 8" id="KW-0137">Centromere</keyword>
<feature type="domain" description="Kinetochore protein Ndc80 CH" evidence="11">
    <location>
        <begin position="40"/>
        <end position="169"/>
    </location>
</feature>
<dbReference type="Pfam" id="PF03801">
    <property type="entry name" value="Ndc80_HEC"/>
    <property type="match status" value="1"/>
</dbReference>
<evidence type="ECO:0000256" key="2">
    <source>
        <dbReference type="ARBA" id="ARBA00022454"/>
    </source>
</evidence>
<comment type="caution">
    <text evidence="12">The sequence shown here is derived from an EMBL/GenBank/DDBJ whole genome shotgun (WGS) entry which is preliminary data.</text>
</comment>